<keyword evidence="3" id="KW-1185">Reference proteome</keyword>
<sequence length="77" mass="7759">MQGGCHVDGHAYAEVVVGAGEVRPLQHGGRIESLAPNQGVEALDALIAGKKAVALGPQPVVRGPAPPVDGEQDTCVP</sequence>
<dbReference type="Proteomes" id="UP000326340">
    <property type="component" value="Unassembled WGS sequence"/>
</dbReference>
<dbReference type="EMBL" id="PUHP01001036">
    <property type="protein sequence ID" value="TQN66976.1"/>
    <property type="molecule type" value="Genomic_DNA"/>
</dbReference>
<dbReference type="AlphaFoldDB" id="A0A5Q4BJP4"/>
<accession>A0A5Q4BJP4</accession>
<feature type="region of interest" description="Disordered" evidence="1">
    <location>
        <begin position="58"/>
        <end position="77"/>
    </location>
</feature>
<evidence type="ECO:0000313" key="2">
    <source>
        <dbReference type="EMBL" id="TQN66976.1"/>
    </source>
</evidence>
<gene>
    <name evidence="2" type="ORF">CSHISOI_08465</name>
</gene>
<evidence type="ECO:0000313" key="3">
    <source>
        <dbReference type="Proteomes" id="UP000326340"/>
    </source>
</evidence>
<comment type="caution">
    <text evidence="2">The sequence shown here is derived from an EMBL/GenBank/DDBJ whole genome shotgun (WGS) entry which is preliminary data.</text>
</comment>
<organism evidence="2 3">
    <name type="scientific">Colletotrichum shisoi</name>
    <dbReference type="NCBI Taxonomy" id="2078593"/>
    <lineage>
        <taxon>Eukaryota</taxon>
        <taxon>Fungi</taxon>
        <taxon>Dikarya</taxon>
        <taxon>Ascomycota</taxon>
        <taxon>Pezizomycotina</taxon>
        <taxon>Sordariomycetes</taxon>
        <taxon>Hypocreomycetidae</taxon>
        <taxon>Glomerellales</taxon>
        <taxon>Glomerellaceae</taxon>
        <taxon>Colletotrichum</taxon>
        <taxon>Colletotrichum destructivum species complex</taxon>
    </lineage>
</organism>
<protein>
    <submittedName>
        <fullName evidence="2">Uncharacterized protein</fullName>
    </submittedName>
</protein>
<evidence type="ECO:0000256" key="1">
    <source>
        <dbReference type="SAM" id="MobiDB-lite"/>
    </source>
</evidence>
<proteinExistence type="predicted"/>
<name>A0A5Q4BJP4_9PEZI</name>
<reference evidence="2 3" key="1">
    <citation type="journal article" date="2019" name="Sci. Rep.">
        <title>Colletotrichum shisoi sp. nov., an anthracnose pathogen of Perilla frutescens in Japan: molecular phylogenetic, morphological and genomic evidence.</title>
        <authorList>
            <person name="Gan P."/>
            <person name="Tsushima A."/>
            <person name="Hiroyama R."/>
            <person name="Narusaka M."/>
            <person name="Takano Y."/>
            <person name="Narusaka Y."/>
            <person name="Kawaradani M."/>
            <person name="Damm U."/>
            <person name="Shirasu K."/>
        </authorList>
    </citation>
    <scope>NUCLEOTIDE SEQUENCE [LARGE SCALE GENOMIC DNA]</scope>
    <source>
        <strain evidence="2 3">PG-2018a</strain>
    </source>
</reference>